<dbReference type="EMBL" id="LS398551">
    <property type="protein sequence ID" value="SPR06661.1"/>
    <property type="molecule type" value="Genomic_DNA"/>
</dbReference>
<proteinExistence type="predicted"/>
<keyword evidence="2" id="KW-1185">Reference proteome</keyword>
<accession>A0A2U3R0B6</accession>
<dbReference type="AlphaFoldDB" id="A0A2U3R0B6"/>
<name>A0A2U3R0B6_ORITS</name>
<sequence>MPIIDSLSSACIYRQTKVLSFSSYERHNFQLWSLIRGSVLEKIKSVLKSESII</sequence>
<evidence type="ECO:0000313" key="2">
    <source>
        <dbReference type="Proteomes" id="UP000244959"/>
    </source>
</evidence>
<evidence type="ECO:0000313" key="1">
    <source>
        <dbReference type="EMBL" id="SPR06661.1"/>
    </source>
</evidence>
<gene>
    <name evidence="1" type="ORF">GILLIAM_01283</name>
</gene>
<organism evidence="1 2">
    <name type="scientific">Orientia tsutsugamushi str. Gilliam</name>
    <dbReference type="NCBI Taxonomy" id="1359184"/>
    <lineage>
        <taxon>Bacteria</taxon>
        <taxon>Pseudomonadati</taxon>
        <taxon>Pseudomonadota</taxon>
        <taxon>Alphaproteobacteria</taxon>
        <taxon>Rickettsiales</taxon>
        <taxon>Rickettsiaceae</taxon>
        <taxon>Rickettsieae</taxon>
        <taxon>Orientia</taxon>
    </lineage>
</organism>
<reference evidence="2" key="1">
    <citation type="submission" date="2018-03" db="EMBL/GenBank/DDBJ databases">
        <authorList>
            <person name="Batty M. E."/>
            <person name="Batty M E."/>
        </authorList>
    </citation>
    <scope>NUCLEOTIDE SEQUENCE [LARGE SCALE GENOMIC DNA]</scope>
    <source>
        <strain evidence="2">Gilliam</strain>
    </source>
</reference>
<dbReference type="Proteomes" id="UP000244959">
    <property type="component" value="Chromosome I"/>
</dbReference>
<protein>
    <submittedName>
        <fullName evidence="1">Uncharacterized protein</fullName>
    </submittedName>
</protein>